<dbReference type="AlphaFoldDB" id="A0A1H7LWQ3"/>
<dbReference type="PANTHER" id="PTHR43433:SF5">
    <property type="entry name" value="AB HYDROLASE-1 DOMAIN-CONTAINING PROTEIN"/>
    <property type="match status" value="1"/>
</dbReference>
<dbReference type="OrthoDB" id="8960868at2"/>
<dbReference type="Proteomes" id="UP000199120">
    <property type="component" value="Unassembled WGS sequence"/>
</dbReference>
<accession>A0A1H7LWQ3</accession>
<dbReference type="InterPro" id="IPR050471">
    <property type="entry name" value="AB_hydrolase"/>
</dbReference>
<protein>
    <submittedName>
        <fullName evidence="2">Pimeloyl-ACP methyl ester carboxylesterase</fullName>
    </submittedName>
</protein>
<dbReference type="EMBL" id="FOAJ01000004">
    <property type="protein sequence ID" value="SEL03374.1"/>
    <property type="molecule type" value="Genomic_DNA"/>
</dbReference>
<dbReference type="SUPFAM" id="SSF53474">
    <property type="entry name" value="alpha/beta-Hydrolases"/>
    <property type="match status" value="1"/>
</dbReference>
<dbReference type="PANTHER" id="PTHR43433">
    <property type="entry name" value="HYDROLASE, ALPHA/BETA FOLD FAMILY PROTEIN"/>
    <property type="match status" value="1"/>
</dbReference>
<dbReference type="InterPro" id="IPR000073">
    <property type="entry name" value="AB_hydrolase_1"/>
</dbReference>
<sequence>MDVIQTGAGEVPVLALHGIQGTRAAWLPGARELHDDARFVLPNLRGRGAAWRGACADDYTLARYADDVAETVARHIGDGPYVLAGWSLGVSVALDYVTHRVGRLPRALVLVSGSPALCMTQWFSARDERALHDEIAAREVRLKLSEAADRQAVAWTWQSIRTADHRPLLETIDLPTLIVHGSDDDDCPFQHARWLADGLPRARLVEIAGGGHTILTAHTAALAEAMRTFLVEQAPILETP</sequence>
<dbReference type="STRING" id="416943.SAMN05445871_3649"/>
<evidence type="ECO:0000313" key="2">
    <source>
        <dbReference type="EMBL" id="SEL03374.1"/>
    </source>
</evidence>
<evidence type="ECO:0000313" key="3">
    <source>
        <dbReference type="Proteomes" id="UP000199120"/>
    </source>
</evidence>
<dbReference type="Pfam" id="PF12697">
    <property type="entry name" value="Abhydrolase_6"/>
    <property type="match status" value="1"/>
</dbReference>
<evidence type="ECO:0000259" key="1">
    <source>
        <dbReference type="Pfam" id="PF12697"/>
    </source>
</evidence>
<feature type="domain" description="AB hydrolase-1" evidence="1">
    <location>
        <begin position="13"/>
        <end position="225"/>
    </location>
</feature>
<dbReference type="InterPro" id="IPR029058">
    <property type="entry name" value="AB_hydrolase_fold"/>
</dbReference>
<dbReference type="Gene3D" id="3.40.50.1820">
    <property type="entry name" value="alpha/beta hydrolase"/>
    <property type="match status" value="1"/>
</dbReference>
<gene>
    <name evidence="2" type="ORF">SAMN05192542_104527</name>
</gene>
<organism evidence="2 3">
    <name type="scientific">Paraburkholderia caballeronis</name>
    <dbReference type="NCBI Taxonomy" id="416943"/>
    <lineage>
        <taxon>Bacteria</taxon>
        <taxon>Pseudomonadati</taxon>
        <taxon>Pseudomonadota</taxon>
        <taxon>Betaproteobacteria</taxon>
        <taxon>Burkholderiales</taxon>
        <taxon>Burkholderiaceae</taxon>
        <taxon>Paraburkholderia</taxon>
    </lineage>
</organism>
<keyword evidence="3" id="KW-1185">Reference proteome</keyword>
<name>A0A1H7LWQ3_9BURK</name>
<proteinExistence type="predicted"/>
<reference evidence="3" key="1">
    <citation type="submission" date="2016-10" db="EMBL/GenBank/DDBJ databases">
        <authorList>
            <person name="Varghese N."/>
            <person name="Submissions S."/>
        </authorList>
    </citation>
    <scope>NUCLEOTIDE SEQUENCE [LARGE SCALE GENOMIC DNA]</scope>
    <source>
        <strain evidence="3">LMG 26416</strain>
    </source>
</reference>